<dbReference type="InterPro" id="IPR029044">
    <property type="entry name" value="Nucleotide-diphossugar_trans"/>
</dbReference>
<dbReference type="Gene3D" id="3.40.50.2000">
    <property type="entry name" value="Glycogen Phosphorylase B"/>
    <property type="match status" value="2"/>
</dbReference>
<evidence type="ECO:0000256" key="3">
    <source>
        <dbReference type="ARBA" id="ARBA00022679"/>
    </source>
</evidence>
<comment type="similarity">
    <text evidence="1">Belongs to the glycosyltransferase 2 family.</text>
</comment>
<sequence length="742" mass="80518">MRQPHAAPRVSVVIANYNGARDLAAAVQSAARQTVSDLEILIADDLSSDASPAIAQELAAADPRIRFLTAERNTGPAGARNRAIAVARGDWIAVLDSDDLMHPSRLEKLIAAAEHRGADIVADDLLVFDDQVGGAIGRFLERPESDGPFALTPERYFAQTVMYGRKPNLGFLKPVFRRAALAAAGISYDERLRIAEDDDIVIRALAAGLRYWIVPSLTYFYRKHSRSISHRTSIADLNAMVVASNRIAGLFPNADRATANAISHRVAATRDALAFQHFLDAAKARRVPAALGALAKRPSAARLLRLPLAARLRRRKRDHAVPDRTDGRHVLFVSRQRIVGRTNGSSTYLLDIAAAVRAAGLTPHLLQPAPSVTGRRPVLRLSPDLAVFETHEVRGVWKYGSVIVSRDLRVWSDALRGIAARLVKRLGVRLDLADTPYPHTITVPWTDADRLFVARHGRRYADAILADYVFQAEAIPLLLRPDAPNAIVMHDLYAERAGSFGDDASRDSVAMLDADQEVALMRQAAAIIAIQEQEAEWVRRHVSGVQVFTAPMAAYPVPAAQPGNDRDVLFVGSNTSPNVIAIEWLLSGVWNRVRAAIPNVRLVIAGSVSAAFPETQGDWRGQGIEFCGMVPDLAPLYRDAGVVISPLTVGSGLKIKLIDALAQGKAIVATSVTLQGVERQAGPAVIRVDDDAGFADAIVALLRDPAERARRAEQALTVARSAFSAETCYGPLISWLSPKRDE</sequence>
<dbReference type="AlphaFoldDB" id="A0A502G0C6"/>
<name>A0A502G0C6_9SPHN</name>
<dbReference type="GO" id="GO:0016757">
    <property type="term" value="F:glycosyltransferase activity"/>
    <property type="evidence" value="ECO:0007669"/>
    <property type="project" value="UniProtKB-KW"/>
</dbReference>
<dbReference type="Pfam" id="PF00535">
    <property type="entry name" value="Glycos_transf_2"/>
    <property type="match status" value="1"/>
</dbReference>
<keyword evidence="3 5" id="KW-0808">Transferase</keyword>
<dbReference type="InterPro" id="IPR001173">
    <property type="entry name" value="Glyco_trans_2-like"/>
</dbReference>
<evidence type="ECO:0000313" key="6">
    <source>
        <dbReference type="Proteomes" id="UP000319931"/>
    </source>
</evidence>
<dbReference type="OrthoDB" id="9807795at2"/>
<evidence type="ECO:0000313" key="5">
    <source>
        <dbReference type="EMBL" id="TPG54756.1"/>
    </source>
</evidence>
<dbReference type="SUPFAM" id="SSF53448">
    <property type="entry name" value="Nucleotide-diphospho-sugar transferases"/>
    <property type="match status" value="1"/>
</dbReference>
<dbReference type="SUPFAM" id="SSF53756">
    <property type="entry name" value="UDP-Glycosyltransferase/glycogen phosphorylase"/>
    <property type="match status" value="1"/>
</dbReference>
<dbReference type="CDD" id="cd03801">
    <property type="entry name" value="GT4_PimA-like"/>
    <property type="match status" value="1"/>
</dbReference>
<organism evidence="5 6">
    <name type="scientific">Sphingomonas glacialis</name>
    <dbReference type="NCBI Taxonomy" id="658225"/>
    <lineage>
        <taxon>Bacteria</taxon>
        <taxon>Pseudomonadati</taxon>
        <taxon>Pseudomonadota</taxon>
        <taxon>Alphaproteobacteria</taxon>
        <taxon>Sphingomonadales</taxon>
        <taxon>Sphingomonadaceae</taxon>
        <taxon>Sphingomonas</taxon>
    </lineage>
</organism>
<dbReference type="Pfam" id="PF13692">
    <property type="entry name" value="Glyco_trans_1_4"/>
    <property type="match status" value="1"/>
</dbReference>
<evidence type="ECO:0000259" key="4">
    <source>
        <dbReference type="Pfam" id="PF00535"/>
    </source>
</evidence>
<keyword evidence="2" id="KW-0328">Glycosyltransferase</keyword>
<dbReference type="CDD" id="cd00761">
    <property type="entry name" value="Glyco_tranf_GTA_type"/>
    <property type="match status" value="1"/>
</dbReference>
<dbReference type="PANTHER" id="PTHR43685">
    <property type="entry name" value="GLYCOSYLTRANSFERASE"/>
    <property type="match status" value="1"/>
</dbReference>
<feature type="domain" description="Glycosyltransferase 2-like" evidence="4">
    <location>
        <begin position="11"/>
        <end position="132"/>
    </location>
</feature>
<evidence type="ECO:0000256" key="2">
    <source>
        <dbReference type="ARBA" id="ARBA00022676"/>
    </source>
</evidence>
<evidence type="ECO:0000256" key="1">
    <source>
        <dbReference type="ARBA" id="ARBA00006739"/>
    </source>
</evidence>
<accession>A0A502G0C6</accession>
<dbReference type="EMBL" id="RCZC01000002">
    <property type="protein sequence ID" value="TPG54756.1"/>
    <property type="molecule type" value="Genomic_DNA"/>
</dbReference>
<proteinExistence type="inferred from homology"/>
<protein>
    <submittedName>
        <fullName evidence="5">Glycosyltransferase</fullName>
    </submittedName>
</protein>
<reference evidence="5 6" key="1">
    <citation type="journal article" date="2019" name="Environ. Microbiol.">
        <title>Species interactions and distinct microbial communities in high Arctic permafrost affected cryosols are associated with the CH4 and CO2 gas fluxes.</title>
        <authorList>
            <person name="Altshuler I."/>
            <person name="Hamel J."/>
            <person name="Turney S."/>
            <person name="Magnuson E."/>
            <person name="Levesque R."/>
            <person name="Greer C."/>
            <person name="Whyte L.G."/>
        </authorList>
    </citation>
    <scope>NUCLEOTIDE SEQUENCE [LARGE SCALE GENOMIC DNA]</scope>
    <source>
        <strain evidence="5 6">E6.1</strain>
    </source>
</reference>
<dbReference type="PANTHER" id="PTHR43685:SF5">
    <property type="entry name" value="GLYCOSYLTRANSFERASE EPSE-RELATED"/>
    <property type="match status" value="1"/>
</dbReference>
<dbReference type="Gene3D" id="3.90.550.10">
    <property type="entry name" value="Spore Coat Polysaccharide Biosynthesis Protein SpsA, Chain A"/>
    <property type="match status" value="1"/>
</dbReference>
<keyword evidence="6" id="KW-1185">Reference proteome</keyword>
<comment type="caution">
    <text evidence="5">The sequence shown here is derived from an EMBL/GenBank/DDBJ whole genome shotgun (WGS) entry which is preliminary data.</text>
</comment>
<dbReference type="InterPro" id="IPR050834">
    <property type="entry name" value="Glycosyltransf_2"/>
</dbReference>
<gene>
    <name evidence="5" type="ORF">EAH76_09020</name>
</gene>
<dbReference type="Proteomes" id="UP000319931">
    <property type="component" value="Unassembled WGS sequence"/>
</dbReference>